<protein>
    <recommendedName>
        <fullName evidence="2">Phage Gp37/Gp68 family protein</fullName>
    </recommendedName>
</protein>
<name>A0A0F9U023_9ZZZZ</name>
<evidence type="ECO:0000313" key="1">
    <source>
        <dbReference type="EMBL" id="KKN80642.1"/>
    </source>
</evidence>
<accession>A0A0F9U023</accession>
<proteinExistence type="predicted"/>
<comment type="caution">
    <text evidence="1">The sequence shown here is derived from an EMBL/GenBank/DDBJ whole genome shotgun (WGS) entry which is preliminary data.</text>
</comment>
<sequence>MGESSKIEWTDATWNPVTGCSVVSPGCTNCYAMRLAGGRLRDHPSRAGLTQPSKAGPVWTGEIRFNEQWLDQPLRWRRPRQIFVCAHGDLFHEDVPDEWIDRIFAIMALAPQHTFQVLTKRPERIQAYGAHPDRAYFVGQQAAKILNRPAFGLDWPLPNVWLGTSVEDQRRADERIPHLLATAAAVRFVSAEPLLGSIYFGPTGPLGQPPGPSDDPWLRDPWPQSPQANRGKLDWIIVGGESGAAARPMHPDWVRSIRDQCQAASVPFFFKQWGEWGPVVSTGDDPDPQGRSVMALPDGTLTDTEWNGGPGPHLIDAQPMYRVGKKAAGRALNGRTWNEYPDG</sequence>
<evidence type="ECO:0008006" key="2">
    <source>
        <dbReference type="Google" id="ProtNLM"/>
    </source>
</evidence>
<dbReference type="AlphaFoldDB" id="A0A0F9U023"/>
<dbReference type="InterPro" id="IPR011101">
    <property type="entry name" value="DUF5131"/>
</dbReference>
<organism evidence="1">
    <name type="scientific">marine sediment metagenome</name>
    <dbReference type="NCBI Taxonomy" id="412755"/>
    <lineage>
        <taxon>unclassified sequences</taxon>
        <taxon>metagenomes</taxon>
        <taxon>ecological metagenomes</taxon>
    </lineage>
</organism>
<gene>
    <name evidence="1" type="ORF">LCGC14_0327340</name>
</gene>
<reference evidence="1" key="1">
    <citation type="journal article" date="2015" name="Nature">
        <title>Complex archaea that bridge the gap between prokaryotes and eukaryotes.</title>
        <authorList>
            <person name="Spang A."/>
            <person name="Saw J.H."/>
            <person name="Jorgensen S.L."/>
            <person name="Zaremba-Niedzwiedzka K."/>
            <person name="Martijn J."/>
            <person name="Lind A.E."/>
            <person name="van Eijk R."/>
            <person name="Schleper C."/>
            <person name="Guy L."/>
            <person name="Ettema T.J."/>
        </authorList>
    </citation>
    <scope>NUCLEOTIDE SEQUENCE</scope>
</reference>
<dbReference type="EMBL" id="LAZR01000227">
    <property type="protein sequence ID" value="KKN80642.1"/>
    <property type="molecule type" value="Genomic_DNA"/>
</dbReference>
<dbReference type="Pfam" id="PF07505">
    <property type="entry name" value="DUF5131"/>
    <property type="match status" value="1"/>
</dbReference>